<accession>A0A1F5JU40</accession>
<comment type="caution">
    <text evidence="4">The sequence shown here is derived from an EMBL/GenBank/DDBJ whole genome shotgun (WGS) entry which is preliminary data.</text>
</comment>
<dbReference type="InterPro" id="IPR014729">
    <property type="entry name" value="Rossmann-like_a/b/a_fold"/>
</dbReference>
<dbReference type="EMBL" id="MFCV01000032">
    <property type="protein sequence ID" value="OGE32156.1"/>
    <property type="molecule type" value="Genomic_DNA"/>
</dbReference>
<dbReference type="Proteomes" id="UP000176902">
    <property type="component" value="Unassembled WGS sequence"/>
</dbReference>
<dbReference type="NCBIfam" id="TIGR00125">
    <property type="entry name" value="cyt_tran_rel"/>
    <property type="match status" value="1"/>
</dbReference>
<feature type="domain" description="Cytidyltransferase-like" evidence="3">
    <location>
        <begin position="5"/>
        <end position="111"/>
    </location>
</feature>
<dbReference type="InterPro" id="IPR050385">
    <property type="entry name" value="Archaeal_FAD_synthase"/>
</dbReference>
<protein>
    <recommendedName>
        <fullName evidence="3">Cytidyltransferase-like domain-containing protein</fullName>
    </recommendedName>
</protein>
<keyword evidence="1" id="KW-0808">Transferase</keyword>
<dbReference type="Gene3D" id="3.40.50.620">
    <property type="entry name" value="HUPs"/>
    <property type="match status" value="1"/>
</dbReference>
<dbReference type="PANTHER" id="PTHR43793">
    <property type="entry name" value="FAD SYNTHASE"/>
    <property type="match status" value="1"/>
</dbReference>
<proteinExistence type="predicted"/>
<name>A0A1F5JU40_9BACT</name>
<evidence type="ECO:0000313" key="4">
    <source>
        <dbReference type="EMBL" id="OGE32156.1"/>
    </source>
</evidence>
<dbReference type="PANTHER" id="PTHR43793:SF1">
    <property type="entry name" value="FAD SYNTHASE"/>
    <property type="match status" value="1"/>
</dbReference>
<dbReference type="SUPFAM" id="SSF52374">
    <property type="entry name" value="Nucleotidylyl transferase"/>
    <property type="match status" value="1"/>
</dbReference>
<dbReference type="GO" id="GO:0016779">
    <property type="term" value="F:nucleotidyltransferase activity"/>
    <property type="evidence" value="ECO:0007669"/>
    <property type="project" value="UniProtKB-KW"/>
</dbReference>
<evidence type="ECO:0000256" key="1">
    <source>
        <dbReference type="ARBA" id="ARBA00022679"/>
    </source>
</evidence>
<dbReference type="STRING" id="1797768.A3C59_00320"/>
<dbReference type="AlphaFoldDB" id="A0A1F5JU40"/>
<evidence type="ECO:0000256" key="2">
    <source>
        <dbReference type="ARBA" id="ARBA00022695"/>
    </source>
</evidence>
<reference evidence="4 5" key="1">
    <citation type="journal article" date="2016" name="Nat. Commun.">
        <title>Thousands of microbial genomes shed light on interconnected biogeochemical processes in an aquifer system.</title>
        <authorList>
            <person name="Anantharaman K."/>
            <person name="Brown C.T."/>
            <person name="Hug L.A."/>
            <person name="Sharon I."/>
            <person name="Castelle C.J."/>
            <person name="Probst A.J."/>
            <person name="Thomas B.C."/>
            <person name="Singh A."/>
            <person name="Wilkins M.J."/>
            <person name="Karaoz U."/>
            <person name="Brodie E.L."/>
            <person name="Williams K.H."/>
            <person name="Hubbard S.S."/>
            <person name="Banfield J.F."/>
        </authorList>
    </citation>
    <scope>NUCLEOTIDE SEQUENCE [LARGE SCALE GENOMIC DNA]</scope>
</reference>
<sequence length="138" mass="15506">MKKVLVGGCFDLLHEGHIIFLKKAKEAGNYLIVLLESDEKIRKLKGKGRPIQSQKIRAKALEELGFVDQVIPLPFMETEIEYDDLVKKIKPDVIAVTEGYTDDAFHKRSADLVGAELKYVSKVVGDYSTSRLLSKKSI</sequence>
<gene>
    <name evidence="4" type="ORF">A3C59_00320</name>
</gene>
<dbReference type="InterPro" id="IPR004821">
    <property type="entry name" value="Cyt_trans-like"/>
</dbReference>
<organism evidence="4 5">
    <name type="scientific">Candidatus Daviesbacteria bacterium RIFCSPHIGHO2_02_FULL_36_13</name>
    <dbReference type="NCBI Taxonomy" id="1797768"/>
    <lineage>
        <taxon>Bacteria</taxon>
        <taxon>Candidatus Daviesiibacteriota</taxon>
    </lineage>
</organism>
<dbReference type="Pfam" id="PF01467">
    <property type="entry name" value="CTP_transf_like"/>
    <property type="match status" value="1"/>
</dbReference>
<keyword evidence="2" id="KW-0548">Nucleotidyltransferase</keyword>
<evidence type="ECO:0000313" key="5">
    <source>
        <dbReference type="Proteomes" id="UP000176902"/>
    </source>
</evidence>
<evidence type="ECO:0000259" key="3">
    <source>
        <dbReference type="Pfam" id="PF01467"/>
    </source>
</evidence>